<keyword evidence="2" id="KW-0813">Transport</keyword>
<dbReference type="PANTHER" id="PTHR43791:SF97">
    <property type="entry name" value="ALLANTOATE TRANSPORTER, PUTATIVE (AFU_ORTHOLOGUE AFUA_1G14700)-RELATED"/>
    <property type="match status" value="1"/>
</dbReference>
<evidence type="ECO:0000256" key="2">
    <source>
        <dbReference type="ARBA" id="ARBA00022448"/>
    </source>
</evidence>
<feature type="transmembrane region" description="Helical" evidence="7">
    <location>
        <begin position="294"/>
        <end position="313"/>
    </location>
</feature>
<dbReference type="GO" id="GO:0022857">
    <property type="term" value="F:transmembrane transporter activity"/>
    <property type="evidence" value="ECO:0007669"/>
    <property type="project" value="InterPro"/>
</dbReference>
<evidence type="ECO:0000256" key="7">
    <source>
        <dbReference type="SAM" id="Phobius"/>
    </source>
</evidence>
<evidence type="ECO:0000256" key="5">
    <source>
        <dbReference type="ARBA" id="ARBA00023136"/>
    </source>
</evidence>
<evidence type="ECO:0000313" key="8">
    <source>
        <dbReference type="EMBL" id="AFR94604.1"/>
    </source>
</evidence>
<proteinExistence type="inferred from homology"/>
<dbReference type="HOGENOM" id="CLU_001265_0_5_1"/>
<reference evidence="8 9" key="1">
    <citation type="journal article" date="2014" name="PLoS Genet.">
        <title>Analysis of the genome and transcriptome of Cryptococcus neoformans var. grubii reveals complex RNA expression and microevolution leading to virulence attenuation.</title>
        <authorList>
            <person name="Janbon G."/>
            <person name="Ormerod K.L."/>
            <person name="Paulet D."/>
            <person name="Byrnes E.J.III."/>
            <person name="Yadav V."/>
            <person name="Chatterjee G."/>
            <person name="Mullapudi N."/>
            <person name="Hon C.C."/>
            <person name="Billmyre R.B."/>
            <person name="Brunel F."/>
            <person name="Bahn Y.S."/>
            <person name="Chen W."/>
            <person name="Chen Y."/>
            <person name="Chow E.W."/>
            <person name="Coppee J.Y."/>
            <person name="Floyd-Averette A."/>
            <person name="Gaillardin C."/>
            <person name="Gerik K.J."/>
            <person name="Goldberg J."/>
            <person name="Gonzalez-Hilarion S."/>
            <person name="Gujja S."/>
            <person name="Hamlin J.L."/>
            <person name="Hsueh Y.P."/>
            <person name="Ianiri G."/>
            <person name="Jones S."/>
            <person name="Kodira C.D."/>
            <person name="Kozubowski L."/>
            <person name="Lam W."/>
            <person name="Marra M."/>
            <person name="Mesner L.D."/>
            <person name="Mieczkowski P.A."/>
            <person name="Moyrand F."/>
            <person name="Nielsen K."/>
            <person name="Proux C."/>
            <person name="Rossignol T."/>
            <person name="Schein J.E."/>
            <person name="Sun S."/>
            <person name="Wollschlaeger C."/>
            <person name="Wood I.A."/>
            <person name="Zeng Q."/>
            <person name="Neuveglise C."/>
            <person name="Newlon C.S."/>
            <person name="Perfect J.R."/>
            <person name="Lodge J.K."/>
            <person name="Idnurm A."/>
            <person name="Stajich J.E."/>
            <person name="Kronstad J.W."/>
            <person name="Sanyal K."/>
            <person name="Heitman J."/>
            <person name="Fraser J.A."/>
            <person name="Cuomo C.A."/>
            <person name="Dietrich F.S."/>
        </authorList>
    </citation>
    <scope>NUCLEOTIDE SEQUENCE [LARGE SCALE GENOMIC DNA]</scope>
    <source>
        <strain evidence="9">H99 / ATCC 208821 / CBS 10515 / FGSC 9487</strain>
    </source>
</reference>
<sequence>MSFSEKDNEKVLVDSYPPVRVVSASDNATQRVARDIAADLVAELDAGFEVTPEMKRRVLRKIDFILLPLISCTATLSFLDKVSNNYANNYGLQVRLGMHGTQFSWSASVFYFAFLIWQPAVSYMTQHFPLGKLVSINCICWGLVLLGQGFVKNYAGFMVLRFFQGIFEACVLPSFLVMCSIYWTREEQSFRSAFWFNSCAGILGGLFAYAMGHFHPAPGYSLYQYIYIVYGSFTTGWGVMLFFALPDSPVTAWFFSHEERLTAVARVKGNNTGMINRHFDRSQMWEALLDPKTWWFFLFTFVCNIPNGGLNAFSTTIIKGFGFTTLETTLMSVPWGVVCTLGNGVIGLCISYTVGKRLFLMAFAIIPPMIGTVVMYTIPHSNKAPSLFAYYITGFYNAPYVMSLALMASNTAGTTKKSVTSAIIWMSYCGGNIAGPFFYRSKDAPTYQFGTAALLTCFSLQVVLALLFRVYLLHLNRQKELAFEPSEHDESAQHAFADLTDKQNTDFRYTY</sequence>
<dbReference type="PANTHER" id="PTHR43791">
    <property type="entry name" value="PERMEASE-RELATED"/>
    <property type="match status" value="1"/>
</dbReference>
<dbReference type="KEGG" id="cng:CNAG_06875"/>
<evidence type="ECO:0000256" key="1">
    <source>
        <dbReference type="ARBA" id="ARBA00004141"/>
    </source>
</evidence>
<feature type="transmembrane region" description="Helical" evidence="7">
    <location>
        <begin position="224"/>
        <end position="245"/>
    </location>
</feature>
<feature type="transmembrane region" description="Helical" evidence="7">
    <location>
        <begin position="451"/>
        <end position="472"/>
    </location>
</feature>
<evidence type="ECO:0000256" key="4">
    <source>
        <dbReference type="ARBA" id="ARBA00022989"/>
    </source>
</evidence>
<dbReference type="InterPro" id="IPR011701">
    <property type="entry name" value="MFS"/>
</dbReference>
<keyword evidence="5 7" id="KW-0472">Membrane</keyword>
<name>J9VPR2_CRYN9</name>
<evidence type="ECO:0000313" key="9">
    <source>
        <dbReference type="Proteomes" id="UP000010091"/>
    </source>
</evidence>
<feature type="transmembrane region" description="Helical" evidence="7">
    <location>
        <begin position="194"/>
        <end position="212"/>
    </location>
</feature>
<feature type="transmembrane region" description="Helical" evidence="7">
    <location>
        <begin position="162"/>
        <end position="182"/>
    </location>
</feature>
<feature type="transmembrane region" description="Helical" evidence="7">
    <location>
        <begin position="358"/>
        <end position="376"/>
    </location>
</feature>
<dbReference type="InterPro" id="IPR036259">
    <property type="entry name" value="MFS_trans_sf"/>
</dbReference>
<feature type="transmembrane region" description="Helical" evidence="7">
    <location>
        <begin position="419"/>
        <end position="439"/>
    </location>
</feature>
<evidence type="ECO:0000256" key="6">
    <source>
        <dbReference type="ARBA" id="ARBA00037968"/>
    </source>
</evidence>
<dbReference type="SUPFAM" id="SSF103473">
    <property type="entry name" value="MFS general substrate transporter"/>
    <property type="match status" value="1"/>
</dbReference>
<keyword evidence="3 7" id="KW-0812">Transmembrane</keyword>
<dbReference type="Proteomes" id="UP000010091">
    <property type="component" value="Chromosome 5"/>
</dbReference>
<keyword evidence="9" id="KW-1185">Reference proteome</keyword>
<dbReference type="FunFam" id="1.20.1250.20:FF:000064">
    <property type="entry name" value="MFS allantoate transporter"/>
    <property type="match status" value="1"/>
</dbReference>
<dbReference type="EMBL" id="CP003824">
    <property type="protein sequence ID" value="AFR94604.1"/>
    <property type="molecule type" value="Genomic_DNA"/>
</dbReference>
<dbReference type="Pfam" id="PF07690">
    <property type="entry name" value="MFS_1"/>
    <property type="match status" value="1"/>
</dbReference>
<feature type="transmembrane region" description="Helical" evidence="7">
    <location>
        <begin position="103"/>
        <end position="121"/>
    </location>
</feature>
<organism evidence="8 9">
    <name type="scientific">Cryptococcus neoformans (strain H99 / ATCC 208821 / CBS 10515 / FGSC 9487)</name>
    <name type="common">Cryptococcus neoformans var. grubii serotype A</name>
    <dbReference type="NCBI Taxonomy" id="235443"/>
    <lineage>
        <taxon>Eukaryota</taxon>
        <taxon>Fungi</taxon>
        <taxon>Dikarya</taxon>
        <taxon>Basidiomycota</taxon>
        <taxon>Agaricomycotina</taxon>
        <taxon>Tremellomycetes</taxon>
        <taxon>Tremellales</taxon>
        <taxon>Cryptococcaceae</taxon>
        <taxon>Cryptococcus</taxon>
        <taxon>Cryptococcus neoformans species complex</taxon>
    </lineage>
</organism>
<comment type="subcellular location">
    <subcellularLocation>
        <location evidence="1">Membrane</location>
        <topology evidence="1">Multi-pass membrane protein</topology>
    </subcellularLocation>
</comment>
<keyword evidence="4 7" id="KW-1133">Transmembrane helix</keyword>
<dbReference type="RefSeq" id="XP_012049614.1">
    <property type="nucleotide sequence ID" value="XM_012194224.1"/>
</dbReference>
<dbReference type="Gene3D" id="1.20.1250.20">
    <property type="entry name" value="MFS general substrate transporter like domains"/>
    <property type="match status" value="2"/>
</dbReference>
<dbReference type="AlphaFoldDB" id="J9VPR2"/>
<gene>
    <name evidence="8" type="ORF">CNAG_06875</name>
</gene>
<feature type="transmembrane region" description="Helical" evidence="7">
    <location>
        <begin position="64"/>
        <end position="83"/>
    </location>
</feature>
<feature type="transmembrane region" description="Helical" evidence="7">
    <location>
        <begin position="388"/>
        <end position="407"/>
    </location>
</feature>
<dbReference type="GeneID" id="23890033"/>
<dbReference type="GO" id="GO:0016020">
    <property type="term" value="C:membrane"/>
    <property type="evidence" value="ECO:0007669"/>
    <property type="project" value="UniProtKB-SubCell"/>
</dbReference>
<comment type="similarity">
    <text evidence="6">Belongs to the major facilitator superfamily. Allantoate permease family.</text>
</comment>
<feature type="transmembrane region" description="Helical" evidence="7">
    <location>
        <begin position="333"/>
        <end position="351"/>
    </location>
</feature>
<accession>J9VPR2</accession>
<dbReference type="VEuPathDB" id="FungiDB:CNAG_06875"/>
<protein>
    <submittedName>
        <fullName evidence="8">Allantoate permease</fullName>
    </submittedName>
</protein>
<evidence type="ECO:0000256" key="3">
    <source>
        <dbReference type="ARBA" id="ARBA00022692"/>
    </source>
</evidence>
<feature type="transmembrane region" description="Helical" evidence="7">
    <location>
        <begin position="133"/>
        <end position="150"/>
    </location>
</feature>